<comment type="catalytic activity">
    <reaction evidence="6">
        <text>cytidine + H2O + H(+) = uridine + NH4(+)</text>
        <dbReference type="Rhea" id="RHEA:16069"/>
        <dbReference type="ChEBI" id="CHEBI:15377"/>
        <dbReference type="ChEBI" id="CHEBI:15378"/>
        <dbReference type="ChEBI" id="CHEBI:16704"/>
        <dbReference type="ChEBI" id="CHEBI:17562"/>
        <dbReference type="ChEBI" id="CHEBI:28938"/>
        <dbReference type="EC" id="3.5.4.5"/>
    </reaction>
</comment>
<keyword evidence="3 6" id="KW-0479">Metal-binding</keyword>
<feature type="domain" description="CMP/dCMP-type deaminase" evidence="10">
    <location>
        <begin position="187"/>
        <end position="294"/>
    </location>
</feature>
<feature type="binding site" evidence="6 9">
    <location>
        <position position="132"/>
    </location>
    <ligand>
        <name>Zn(2+)</name>
        <dbReference type="ChEBI" id="CHEBI:29105"/>
        <note>catalytic</note>
    </ligand>
</feature>
<dbReference type="PIRSF" id="PIRSF006334">
    <property type="entry name" value="Cdd_plus_pseudo"/>
    <property type="match status" value="1"/>
</dbReference>
<keyword evidence="4 6" id="KW-0378">Hydrolase</keyword>
<dbReference type="FunFam" id="3.40.140.10:FF:000006">
    <property type="entry name" value="Cytidine deaminase"/>
    <property type="match status" value="1"/>
</dbReference>
<feature type="binding site" evidence="6 8">
    <location>
        <begin position="89"/>
        <end position="91"/>
    </location>
    <ligand>
        <name>substrate</name>
    </ligand>
</feature>
<evidence type="ECO:0000256" key="5">
    <source>
        <dbReference type="ARBA" id="ARBA00022833"/>
    </source>
</evidence>
<feature type="binding site" evidence="6 9">
    <location>
        <position position="102"/>
    </location>
    <ligand>
        <name>Zn(2+)</name>
        <dbReference type="ChEBI" id="CHEBI:29105"/>
        <note>catalytic</note>
    </ligand>
</feature>
<evidence type="ECO:0000313" key="11">
    <source>
        <dbReference type="EMBL" id="ATA18644.1"/>
    </source>
</evidence>
<comment type="similarity">
    <text evidence="1 6">Belongs to the cytidine and deoxycytidylate deaminase family.</text>
</comment>
<protein>
    <recommendedName>
        <fullName evidence="6">Cytidine deaminase</fullName>
        <ecNumber evidence="6">3.5.4.5</ecNumber>
    </recommendedName>
    <alternativeName>
        <fullName evidence="6">Cytidine aminohydrolase</fullName>
        <shortName evidence="6">CDA</shortName>
    </alternativeName>
</protein>
<reference evidence="11 12" key="1">
    <citation type="submission" date="2016-01" db="EMBL/GenBank/DDBJ databases">
        <authorList>
            <person name="Oliw E.H."/>
        </authorList>
    </citation>
    <scope>NUCLEOTIDE SEQUENCE [LARGE SCALE GENOMIC DNA]</scope>
    <source>
        <strain evidence="11 12">FRB97</strain>
    </source>
</reference>
<dbReference type="Pfam" id="PF00383">
    <property type="entry name" value="dCMP_cyt_deam_1"/>
    <property type="match status" value="1"/>
</dbReference>
<dbReference type="NCBIfam" id="NF006537">
    <property type="entry name" value="PRK09027.1"/>
    <property type="match status" value="1"/>
</dbReference>
<dbReference type="AlphaFoldDB" id="A0A250AXK4"/>
<dbReference type="EMBL" id="CP014136">
    <property type="protein sequence ID" value="ATA18644.1"/>
    <property type="molecule type" value="Genomic_DNA"/>
</dbReference>
<dbReference type="HAMAP" id="MF_01558">
    <property type="entry name" value="Cyt_deam"/>
    <property type="match status" value="1"/>
</dbReference>
<dbReference type="PROSITE" id="PS51747">
    <property type="entry name" value="CYT_DCMP_DEAMINASES_2"/>
    <property type="match status" value="2"/>
</dbReference>
<dbReference type="InterPro" id="IPR013171">
    <property type="entry name" value="Cyd/dCyd_deaminase_Zn-bd"/>
</dbReference>
<dbReference type="GO" id="GO:0008270">
    <property type="term" value="F:zinc ion binding"/>
    <property type="evidence" value="ECO:0007669"/>
    <property type="project" value="UniProtKB-UniRule"/>
</dbReference>
<organism evidence="11 12">
    <name type="scientific">Gibbsiella quercinecans</name>
    <dbReference type="NCBI Taxonomy" id="929813"/>
    <lineage>
        <taxon>Bacteria</taxon>
        <taxon>Pseudomonadati</taxon>
        <taxon>Pseudomonadota</taxon>
        <taxon>Gammaproteobacteria</taxon>
        <taxon>Enterobacterales</taxon>
        <taxon>Yersiniaceae</taxon>
        <taxon>Gibbsiella</taxon>
    </lineage>
</organism>
<dbReference type="PROSITE" id="PS00903">
    <property type="entry name" value="CYT_DCMP_DEAMINASES_1"/>
    <property type="match status" value="1"/>
</dbReference>
<dbReference type="KEGG" id="gqu:AWC35_04385"/>
<dbReference type="InterPro" id="IPR050202">
    <property type="entry name" value="Cyt/Deoxycyt_deaminase"/>
</dbReference>
<evidence type="ECO:0000259" key="10">
    <source>
        <dbReference type="PROSITE" id="PS51747"/>
    </source>
</evidence>
<dbReference type="PANTHER" id="PTHR11644">
    <property type="entry name" value="CYTIDINE DEAMINASE"/>
    <property type="match status" value="1"/>
</dbReference>
<evidence type="ECO:0000256" key="8">
    <source>
        <dbReference type="PIRSR" id="PIRSR006334-2"/>
    </source>
</evidence>
<gene>
    <name evidence="6" type="primary">cdd</name>
    <name evidence="11" type="ORF">AWC35_04385</name>
</gene>
<dbReference type="InterPro" id="IPR016193">
    <property type="entry name" value="Cytidine_deaminase-like"/>
</dbReference>
<dbReference type="GO" id="GO:0005829">
    <property type="term" value="C:cytosol"/>
    <property type="evidence" value="ECO:0007669"/>
    <property type="project" value="UniProtKB-ARBA"/>
</dbReference>
<feature type="active site" description="Proton donor" evidence="6 7">
    <location>
        <position position="104"/>
    </location>
</feature>
<dbReference type="OrthoDB" id="9795347at2"/>
<comment type="cofactor">
    <cofactor evidence="6 9">
        <name>Zn(2+)</name>
        <dbReference type="ChEBI" id="CHEBI:29105"/>
    </cofactor>
    <text evidence="6 9">Binds 1 zinc ion.</text>
</comment>
<comment type="catalytic activity">
    <reaction evidence="6">
        <text>2'-deoxycytidine + H2O + H(+) = 2'-deoxyuridine + NH4(+)</text>
        <dbReference type="Rhea" id="RHEA:13433"/>
        <dbReference type="ChEBI" id="CHEBI:15377"/>
        <dbReference type="ChEBI" id="CHEBI:15378"/>
        <dbReference type="ChEBI" id="CHEBI:15698"/>
        <dbReference type="ChEBI" id="CHEBI:16450"/>
        <dbReference type="ChEBI" id="CHEBI:28938"/>
        <dbReference type="EC" id="3.5.4.5"/>
    </reaction>
</comment>
<evidence type="ECO:0000256" key="3">
    <source>
        <dbReference type="ARBA" id="ARBA00022723"/>
    </source>
</evidence>
<dbReference type="InterPro" id="IPR016192">
    <property type="entry name" value="APOBEC/CMP_deaminase_Zn-bd"/>
</dbReference>
<dbReference type="GO" id="GO:0004126">
    <property type="term" value="F:cytidine deaminase activity"/>
    <property type="evidence" value="ECO:0007669"/>
    <property type="project" value="UniProtKB-UniRule"/>
</dbReference>
<accession>A0A250AXK4</accession>
<dbReference type="InterPro" id="IPR006263">
    <property type="entry name" value="Cyt_deam_dimer"/>
</dbReference>
<comment type="function">
    <text evidence="6">This enzyme scavenges exogenous and endogenous cytidine and 2'-deoxycytidine for UMP synthesis.</text>
</comment>
<sequence length="294" mass="31351">MHTRFHTAFRDLPATLQAALQPYLDTENFQGVLSAKQAEAIKQHCGLDDNALAFALLPLAAACALAAISNFHVGAIARGASGNLYFGSNMEFNGAPLQQTVHAEQSAVTHAWLRGESGLAAITVNYTPCGHCRQFMNELNSGLELEIHLPNREPATLGDYLPDAFGPKDLAIDSLLMDSVDHGFQLQLDDELAKAALAAANQSHAPYSNAHSGVALEAQDGQVFTGRYAENAAFNPSLPPLQAALVLMNMAGADCQQISRAVLAEPQNAPFSQWAATRATLEALGCLDIQRVAF</sequence>
<dbReference type="SUPFAM" id="SSF53927">
    <property type="entry name" value="Cytidine deaminase-like"/>
    <property type="match status" value="2"/>
</dbReference>
<dbReference type="Proteomes" id="UP000217182">
    <property type="component" value="Chromosome"/>
</dbReference>
<evidence type="ECO:0000256" key="7">
    <source>
        <dbReference type="PIRSR" id="PIRSR006334-1"/>
    </source>
</evidence>
<feature type="domain" description="CMP/dCMP-type deaminase" evidence="10">
    <location>
        <begin position="48"/>
        <end position="168"/>
    </location>
</feature>
<keyword evidence="12" id="KW-1185">Reference proteome</keyword>
<evidence type="ECO:0000313" key="12">
    <source>
        <dbReference type="Proteomes" id="UP000217182"/>
    </source>
</evidence>
<dbReference type="NCBIfam" id="TIGR01355">
    <property type="entry name" value="cyt_deam_dimer"/>
    <property type="match status" value="1"/>
</dbReference>
<dbReference type="RefSeq" id="WP_095845245.1">
    <property type="nucleotide sequence ID" value="NZ_CP014136.1"/>
</dbReference>
<evidence type="ECO:0000256" key="1">
    <source>
        <dbReference type="ARBA" id="ARBA00006576"/>
    </source>
</evidence>
<evidence type="ECO:0000256" key="2">
    <source>
        <dbReference type="ARBA" id="ARBA00011738"/>
    </source>
</evidence>
<comment type="subunit">
    <text evidence="2 6">Homodimer.</text>
</comment>
<dbReference type="InterPro" id="IPR002125">
    <property type="entry name" value="CMP_dCMP_dom"/>
</dbReference>
<name>A0A250AXK4_9GAMM</name>
<feature type="binding site" evidence="6 9">
    <location>
        <position position="129"/>
    </location>
    <ligand>
        <name>Zn(2+)</name>
        <dbReference type="ChEBI" id="CHEBI:29105"/>
        <note>catalytic</note>
    </ligand>
</feature>
<dbReference type="GO" id="GO:0042803">
    <property type="term" value="F:protein homodimerization activity"/>
    <property type="evidence" value="ECO:0007669"/>
    <property type="project" value="UniProtKB-ARBA"/>
</dbReference>
<evidence type="ECO:0000256" key="4">
    <source>
        <dbReference type="ARBA" id="ARBA00022801"/>
    </source>
</evidence>
<dbReference type="Gene3D" id="3.40.140.10">
    <property type="entry name" value="Cytidine Deaminase, domain 2"/>
    <property type="match status" value="2"/>
</dbReference>
<dbReference type="FunFam" id="3.40.140.10:FF:000007">
    <property type="entry name" value="Cytidine deaminase"/>
    <property type="match status" value="1"/>
</dbReference>
<dbReference type="CDD" id="cd01283">
    <property type="entry name" value="cytidine_deaminase"/>
    <property type="match status" value="2"/>
</dbReference>
<dbReference type="Pfam" id="PF08211">
    <property type="entry name" value="dCMP_cyt_deam_2"/>
    <property type="match status" value="1"/>
</dbReference>
<proteinExistence type="inferred from homology"/>
<dbReference type="InterPro" id="IPR020797">
    <property type="entry name" value="Cytidine_deaminase_bacteria"/>
</dbReference>
<evidence type="ECO:0000256" key="9">
    <source>
        <dbReference type="PIRSR" id="PIRSR006334-3"/>
    </source>
</evidence>
<evidence type="ECO:0000256" key="6">
    <source>
        <dbReference type="HAMAP-Rule" id="MF_01558"/>
    </source>
</evidence>
<dbReference type="PANTHER" id="PTHR11644:SF2">
    <property type="entry name" value="CYTIDINE DEAMINASE"/>
    <property type="match status" value="1"/>
</dbReference>
<dbReference type="EC" id="3.5.4.5" evidence="6"/>
<keyword evidence="5 6" id="KW-0862">Zinc</keyword>
<dbReference type="GO" id="GO:0046135">
    <property type="term" value="P:pyrimidine nucleoside catabolic process"/>
    <property type="evidence" value="ECO:0007669"/>
    <property type="project" value="UniProtKB-ARBA"/>
</dbReference>